<dbReference type="FunCoup" id="A0A2R5G2J2">
    <property type="interactions" value="225"/>
</dbReference>
<dbReference type="InterPro" id="IPR036915">
    <property type="entry name" value="Cyclin-like_sf"/>
</dbReference>
<dbReference type="AlphaFoldDB" id="A0A2R5G2J2"/>
<dbReference type="Pfam" id="PF00134">
    <property type="entry name" value="Cyclin_N"/>
    <property type="match status" value="1"/>
</dbReference>
<dbReference type="Pfam" id="PF02984">
    <property type="entry name" value="Cyclin_C"/>
    <property type="match status" value="1"/>
</dbReference>
<dbReference type="PANTHER" id="PTHR10026">
    <property type="entry name" value="CYCLIN"/>
    <property type="match status" value="1"/>
</dbReference>
<dbReference type="InterPro" id="IPR006671">
    <property type="entry name" value="Cyclin_N"/>
</dbReference>
<dbReference type="PIRSF" id="PIRSF028758">
    <property type="entry name" value="Cyclin, C/H/G types"/>
    <property type="match status" value="1"/>
</dbReference>
<comment type="caution">
    <text evidence="4">The sequence shown here is derived from an EMBL/GenBank/DDBJ whole genome shotgun (WGS) entry which is preliminary data.</text>
</comment>
<evidence type="ECO:0000259" key="2">
    <source>
        <dbReference type="Pfam" id="PF00134"/>
    </source>
</evidence>
<dbReference type="Gene3D" id="1.10.472.10">
    <property type="entry name" value="Cyclin-like"/>
    <property type="match status" value="2"/>
</dbReference>
<sequence>MDLQLLSQCTALAFFHRFYEKQALEEHDRFVVGTAAVFLAAKVEEDMKKLDDVVRAAVTIHDFARNGCVHKAMRDPQRVFRMGMMDDAPMPREKMTRKVLEEKTLLCERVLLHTLSFDVSVVHPHVSAVEIIREIAKPGKKTNEFRLASWTFLNDSMFTDVCVRFKPRAIAAASVLLAHYLIRSRGPGKTVQASREISDAIERDHLRPTASSLFGFPKEQIEEIVHRILDVYERPRPFDRTEASLAQSLAQSPFADTGSAAKKARISA</sequence>
<dbReference type="InParanoid" id="A0A2R5G2J2"/>
<gene>
    <name evidence="4" type="ORF">FCC1311_007582</name>
</gene>
<dbReference type="Proteomes" id="UP000241890">
    <property type="component" value="Unassembled WGS sequence"/>
</dbReference>
<evidence type="ECO:0000259" key="3">
    <source>
        <dbReference type="Pfam" id="PF02984"/>
    </source>
</evidence>
<dbReference type="CDD" id="cd20546">
    <property type="entry name" value="CYCLIN_SpCG1C_ScCTK2-like_rpt2"/>
    <property type="match status" value="1"/>
</dbReference>
<evidence type="ECO:0000313" key="5">
    <source>
        <dbReference type="Proteomes" id="UP000241890"/>
    </source>
</evidence>
<keyword evidence="5" id="KW-1185">Reference proteome</keyword>
<dbReference type="GO" id="GO:0006357">
    <property type="term" value="P:regulation of transcription by RNA polymerase II"/>
    <property type="evidence" value="ECO:0007669"/>
    <property type="project" value="InterPro"/>
</dbReference>
<dbReference type="EMBL" id="BEYU01000006">
    <property type="protein sequence ID" value="GBG24539.1"/>
    <property type="molecule type" value="Genomic_DNA"/>
</dbReference>
<proteinExistence type="predicted"/>
<evidence type="ECO:0000313" key="4">
    <source>
        <dbReference type="EMBL" id="GBG24539.1"/>
    </source>
</evidence>
<keyword evidence="1" id="KW-0195">Cyclin</keyword>
<dbReference type="SUPFAM" id="SSF47954">
    <property type="entry name" value="Cyclin-like"/>
    <property type="match status" value="2"/>
</dbReference>
<dbReference type="OrthoDB" id="10264655at2759"/>
<dbReference type="GO" id="GO:0016538">
    <property type="term" value="F:cyclin-dependent protein serine/threonine kinase regulator activity"/>
    <property type="evidence" value="ECO:0007669"/>
    <property type="project" value="InterPro"/>
</dbReference>
<dbReference type="InterPro" id="IPR043198">
    <property type="entry name" value="Cyclin/Ssn8"/>
</dbReference>
<evidence type="ECO:0000256" key="1">
    <source>
        <dbReference type="ARBA" id="ARBA00023127"/>
    </source>
</evidence>
<accession>A0A2R5G2J2</accession>
<organism evidence="4 5">
    <name type="scientific">Hondaea fermentalgiana</name>
    <dbReference type="NCBI Taxonomy" id="2315210"/>
    <lineage>
        <taxon>Eukaryota</taxon>
        <taxon>Sar</taxon>
        <taxon>Stramenopiles</taxon>
        <taxon>Bigyra</taxon>
        <taxon>Labyrinthulomycetes</taxon>
        <taxon>Thraustochytrida</taxon>
        <taxon>Thraustochytriidae</taxon>
        <taxon>Hondaea</taxon>
    </lineage>
</organism>
<reference evidence="4 5" key="1">
    <citation type="submission" date="2017-12" db="EMBL/GenBank/DDBJ databases">
        <title>Sequencing, de novo assembly and annotation of complete genome of a new Thraustochytrid species, strain FCC1311.</title>
        <authorList>
            <person name="Sedici K."/>
            <person name="Godart F."/>
            <person name="Aiese Cigliano R."/>
            <person name="Sanseverino W."/>
            <person name="Barakat M."/>
            <person name="Ortet P."/>
            <person name="Marechal E."/>
            <person name="Cagnac O."/>
            <person name="Amato A."/>
        </authorList>
    </citation>
    <scope>NUCLEOTIDE SEQUENCE [LARGE SCALE GENOMIC DNA]</scope>
</reference>
<name>A0A2R5G2J2_9STRA</name>
<feature type="domain" description="Cyclin N-terminal" evidence="2">
    <location>
        <begin position="7"/>
        <end position="119"/>
    </location>
</feature>
<protein>
    <submittedName>
        <fullName evidence="4">Cyclin-T1-4</fullName>
    </submittedName>
</protein>
<feature type="domain" description="Cyclin C-terminal" evidence="3">
    <location>
        <begin position="137"/>
        <end position="232"/>
    </location>
</feature>
<dbReference type="InterPro" id="IPR004367">
    <property type="entry name" value="Cyclin_C-dom"/>
</dbReference>